<evidence type="ECO:0000256" key="2">
    <source>
        <dbReference type="ARBA" id="ARBA00007018"/>
    </source>
</evidence>
<organism evidence="7 8">
    <name type="scientific">Cladobotryum mycophilum</name>
    <dbReference type="NCBI Taxonomy" id="491253"/>
    <lineage>
        <taxon>Eukaryota</taxon>
        <taxon>Fungi</taxon>
        <taxon>Dikarya</taxon>
        <taxon>Ascomycota</taxon>
        <taxon>Pezizomycotina</taxon>
        <taxon>Sordariomycetes</taxon>
        <taxon>Hypocreomycetidae</taxon>
        <taxon>Hypocreales</taxon>
        <taxon>Hypocreaceae</taxon>
        <taxon>Cladobotryum</taxon>
    </lineage>
</organism>
<keyword evidence="8" id="KW-1185">Reference proteome</keyword>
<comment type="similarity">
    <text evidence="2">Belongs to the ADIPOR family.</text>
</comment>
<accession>A0ABR0S8C9</accession>
<sequence>MSAATRLDEYAAVFGVDTFVMWIEIIGPLIRRPNPDRGVHKTNMAAKWDATEVDVQSNPPFKNTSTGSKFRFITSIRSPIPPLPVMSLRRASPEGCRPQESESLMKDGTDKYEHGDQGWFNASGLMLFNEIPSWQQDNEYILSGYRPTSGSAWISVTSLLYLNNQTINTYSHLVGAIIFLSLPLYFYEYIFKHQPNAQVDDLLVISTYSFGVAISYPVEPQPAIRQILQ</sequence>
<dbReference type="InterPro" id="IPR004254">
    <property type="entry name" value="AdipoR/HlyIII-related"/>
</dbReference>
<evidence type="ECO:0000256" key="3">
    <source>
        <dbReference type="ARBA" id="ARBA00022692"/>
    </source>
</evidence>
<protein>
    <submittedName>
        <fullName evidence="7">ADIPOR-like receptor SPBC12C2.09c</fullName>
    </submittedName>
</protein>
<keyword evidence="4 6" id="KW-1133">Transmembrane helix</keyword>
<gene>
    <name evidence="7" type="ORF">PT974_12571</name>
</gene>
<evidence type="ECO:0000256" key="1">
    <source>
        <dbReference type="ARBA" id="ARBA00004141"/>
    </source>
</evidence>
<evidence type="ECO:0000256" key="4">
    <source>
        <dbReference type="ARBA" id="ARBA00022989"/>
    </source>
</evidence>
<comment type="caution">
    <text evidence="7">The sequence shown here is derived from an EMBL/GenBank/DDBJ whole genome shotgun (WGS) entry which is preliminary data.</text>
</comment>
<dbReference type="PANTHER" id="PTHR20855:SF52">
    <property type="entry name" value="ADIPONECTIN RECEPTOR PROTEIN"/>
    <property type="match status" value="1"/>
</dbReference>
<dbReference type="PANTHER" id="PTHR20855">
    <property type="entry name" value="ADIPOR/PROGESTIN RECEPTOR-RELATED"/>
    <property type="match status" value="1"/>
</dbReference>
<evidence type="ECO:0000313" key="8">
    <source>
        <dbReference type="Proteomes" id="UP001338125"/>
    </source>
</evidence>
<dbReference type="EMBL" id="JAVFKD010000016">
    <property type="protein sequence ID" value="KAK5988417.1"/>
    <property type="molecule type" value="Genomic_DNA"/>
</dbReference>
<proteinExistence type="inferred from homology"/>
<evidence type="ECO:0000313" key="7">
    <source>
        <dbReference type="EMBL" id="KAK5988417.1"/>
    </source>
</evidence>
<reference evidence="7 8" key="1">
    <citation type="submission" date="2024-01" db="EMBL/GenBank/DDBJ databases">
        <title>Complete genome of Cladobotryum mycophilum ATHUM6906.</title>
        <authorList>
            <person name="Christinaki A.C."/>
            <person name="Myridakis A.I."/>
            <person name="Kouvelis V.N."/>
        </authorList>
    </citation>
    <scope>NUCLEOTIDE SEQUENCE [LARGE SCALE GENOMIC DNA]</scope>
    <source>
        <strain evidence="7 8">ATHUM6906</strain>
    </source>
</reference>
<name>A0ABR0S8C9_9HYPO</name>
<comment type="subcellular location">
    <subcellularLocation>
        <location evidence="1">Membrane</location>
        <topology evidence="1">Multi-pass membrane protein</topology>
    </subcellularLocation>
</comment>
<feature type="transmembrane region" description="Helical" evidence="6">
    <location>
        <begin position="169"/>
        <end position="187"/>
    </location>
</feature>
<dbReference type="Proteomes" id="UP001338125">
    <property type="component" value="Unassembled WGS sequence"/>
</dbReference>
<evidence type="ECO:0000256" key="5">
    <source>
        <dbReference type="ARBA" id="ARBA00023136"/>
    </source>
</evidence>
<keyword evidence="3 6" id="KW-0812">Transmembrane</keyword>
<evidence type="ECO:0000256" key="6">
    <source>
        <dbReference type="SAM" id="Phobius"/>
    </source>
</evidence>
<keyword evidence="5 6" id="KW-0472">Membrane</keyword>